<dbReference type="GO" id="GO:0009089">
    <property type="term" value="P:lysine biosynthetic process via diaminopimelate"/>
    <property type="evidence" value="ECO:0007669"/>
    <property type="project" value="TreeGrafter"/>
</dbReference>
<sequence length="918" mass="98992">MTLTVAIVGGGPRGLWAAEELTRLARERGVDLALDVYDDVRPGPYDGDQPDYWLVNVRSAIIRSGIGTFDDWRAARGEAQPLAQFPPRRLVGEFLRDSWAALDGVHHINARVESVEPGAQGGWLIDARRYDEVLIATGHADDWPGALPEAISPYPMANLEDIVAGSTVAVRGASLTFLDAALALTLGRGGRFTEGADGFLEYVPSGQEPAAIVPYTRSGRLMEVKPDPPTAEETAQIVAPARPRILAAETTAELLAVLGDVALTFADEHVTREEIDAVLAGEDSVGPQDEMLRSGLRGERSARIGAGLAWRELYPEIVEIASYGGRLRFDGFTELAARLERLAFGPPQINSARLLALIEAGVVTLTHLAAGAPPEDADTIIDAVLAPPRVLPGTLEHALVQSGVAQLWPGTQSLAVEPDATLVGQRHIAAVGRMTEEVVLGNDTLSRTLHDVIPTWARRVMAEHGPDTAVHGTPPMTARLEPWARELSQDPARARDLLERFGSPVNVLHTAAMRRNAAELVDAGTAAGVDLRVFYARKANKALAFVDTARDAGHGVDVASHRELAQTLEAGMPGERLILSAAIKPDELLRLAVDNGVAISADTVAELHRISSVAGEAGRRARVAPRLAPDPRSLPPTRFGELSGVWAEALAETVDDVDVVGVHVHLHGYGADDRVTALTEAMGLIDGLRPTHETIEFIDLGGGVPMSYLDDAQQWRRYQDLRADMVAGRTEPFTWKADPLNNTYPFHQAPVRGEWLGQILHAEHPDGTIASALTKRGLRLHLEPGRSLLDGCGMTLMDVAFLKQRSDGVPLIGVAVNRTQVRTTSDDYLVDPLLIRTQPAPGGEYEGYLVGAYCIEDEVILRRRMRFPQSLAPGDVIAVPNTAGYFMHILESASHQIPLAANVVVDDEGNAEQDRIDK</sequence>
<keyword evidence="8" id="KW-1185">Reference proteome</keyword>
<dbReference type="HOGENOM" id="CLU_316583_0_0_11"/>
<dbReference type="InterPro" id="IPR000183">
    <property type="entry name" value="Orn/DAP/Arg_de-COase"/>
</dbReference>
<dbReference type="InterPro" id="IPR029066">
    <property type="entry name" value="PLP-binding_barrel"/>
</dbReference>
<dbReference type="PRINTS" id="PR01179">
    <property type="entry name" value="ODADCRBXLASE"/>
</dbReference>
<accession>S5TFY9</accession>
<evidence type="ECO:0000256" key="3">
    <source>
        <dbReference type="ARBA" id="ARBA00022898"/>
    </source>
</evidence>
<evidence type="ECO:0000259" key="6">
    <source>
        <dbReference type="Pfam" id="PF13454"/>
    </source>
</evidence>
<organism evidence="7 8">
    <name type="scientific">Corynebacterium maris DSM 45190</name>
    <dbReference type="NCBI Taxonomy" id="1224163"/>
    <lineage>
        <taxon>Bacteria</taxon>
        <taxon>Bacillati</taxon>
        <taxon>Actinomycetota</taxon>
        <taxon>Actinomycetes</taxon>
        <taxon>Mycobacteriales</taxon>
        <taxon>Corynebacteriaceae</taxon>
        <taxon>Corynebacterium</taxon>
    </lineage>
</organism>
<dbReference type="EMBL" id="CP003924">
    <property type="protein sequence ID" value="AGS33573.1"/>
    <property type="molecule type" value="Genomic_DNA"/>
</dbReference>
<dbReference type="KEGG" id="cmd:B841_00450"/>
<dbReference type="Gene3D" id="3.20.20.10">
    <property type="entry name" value="Alanine racemase"/>
    <property type="match status" value="1"/>
</dbReference>
<dbReference type="Pfam" id="PF13454">
    <property type="entry name" value="NAD_binding_9"/>
    <property type="match status" value="1"/>
</dbReference>
<proteinExistence type="predicted"/>
<dbReference type="InterPro" id="IPR036188">
    <property type="entry name" value="FAD/NAD-bd_sf"/>
</dbReference>
<comment type="cofactor">
    <cofactor evidence="1 4">
        <name>pyridoxal 5'-phosphate</name>
        <dbReference type="ChEBI" id="CHEBI:597326"/>
    </cofactor>
</comment>
<dbReference type="SUPFAM" id="SSF50621">
    <property type="entry name" value="Alanine racemase C-terminal domain-like"/>
    <property type="match status" value="1"/>
</dbReference>
<dbReference type="SUPFAM" id="SSF51905">
    <property type="entry name" value="FAD/NAD(P)-binding domain"/>
    <property type="match status" value="1"/>
</dbReference>
<protein>
    <recommendedName>
        <fullName evidence="9">Diaminopimelate decarboxylase</fullName>
    </recommendedName>
</protein>
<keyword evidence="2" id="KW-0456">Lyase</keyword>
<dbReference type="SUPFAM" id="SSF51419">
    <property type="entry name" value="PLP-binding barrel"/>
    <property type="match status" value="1"/>
</dbReference>
<dbReference type="Pfam" id="PF02784">
    <property type="entry name" value="Orn_Arg_deC_N"/>
    <property type="match status" value="1"/>
</dbReference>
<keyword evidence="2" id="KW-0210">Decarboxylase</keyword>
<reference evidence="7 8" key="1">
    <citation type="submission" date="2012-11" db="EMBL/GenBank/DDBJ databases">
        <title>The complete genome sequence of Corynebacterium maris Coryn-1 (=DSM 45190).</title>
        <authorList>
            <person name="Schaffert L."/>
            <person name="Albersmeier A."/>
            <person name="Kalinowski J."/>
            <person name="Ruckert C."/>
        </authorList>
    </citation>
    <scope>NUCLEOTIDE SEQUENCE [LARGE SCALE GENOMIC DNA]</scope>
    <source>
        <strain evidence="8">Coryn-1</strain>
    </source>
</reference>
<dbReference type="PANTHER" id="PTHR43727:SF2">
    <property type="entry name" value="GROUP IV DECARBOXYLASE"/>
    <property type="match status" value="1"/>
</dbReference>
<dbReference type="eggNOG" id="COG0019">
    <property type="taxonomic scope" value="Bacteria"/>
</dbReference>
<dbReference type="InterPro" id="IPR009006">
    <property type="entry name" value="Ala_racemase/Decarboxylase_C"/>
</dbReference>
<dbReference type="AlphaFoldDB" id="S5TFY9"/>
<feature type="domain" description="FAD-dependent urate hydroxylase HpyO/Asp monooxygenase CreE-like FAD/NAD(P)-binding" evidence="6">
    <location>
        <begin position="6"/>
        <end position="139"/>
    </location>
</feature>
<evidence type="ECO:0000256" key="4">
    <source>
        <dbReference type="PIRSR" id="PIRSR600183-50"/>
    </source>
</evidence>
<dbReference type="GO" id="GO:0008836">
    <property type="term" value="F:diaminopimelate decarboxylase activity"/>
    <property type="evidence" value="ECO:0007669"/>
    <property type="project" value="TreeGrafter"/>
</dbReference>
<dbReference type="OrthoDB" id="3275594at2"/>
<name>S5TFY9_9CORY</name>
<dbReference type="PROSITE" id="PS00878">
    <property type="entry name" value="ODR_DC_2_1"/>
    <property type="match status" value="1"/>
</dbReference>
<feature type="modified residue" description="N6-(pyridoxal phosphate)lysine" evidence="4">
    <location>
        <position position="538"/>
    </location>
</feature>
<dbReference type="Proteomes" id="UP000015388">
    <property type="component" value="Chromosome"/>
</dbReference>
<dbReference type="PANTHER" id="PTHR43727">
    <property type="entry name" value="DIAMINOPIMELATE DECARBOXYLASE"/>
    <property type="match status" value="1"/>
</dbReference>
<feature type="active site" description="Proton donor" evidence="4">
    <location>
        <position position="854"/>
    </location>
</feature>
<feature type="domain" description="Orn/DAP/Arg decarboxylase 2 N-terminal" evidence="5">
    <location>
        <begin position="530"/>
        <end position="714"/>
    </location>
</feature>
<evidence type="ECO:0000313" key="8">
    <source>
        <dbReference type="Proteomes" id="UP000015388"/>
    </source>
</evidence>
<gene>
    <name evidence="7" type="ORF">B841_00450</name>
</gene>
<evidence type="ECO:0000256" key="1">
    <source>
        <dbReference type="ARBA" id="ARBA00001933"/>
    </source>
</evidence>
<evidence type="ECO:0008006" key="9">
    <source>
        <dbReference type="Google" id="ProtNLM"/>
    </source>
</evidence>
<dbReference type="PATRIC" id="fig|1224163.3.peg.91"/>
<evidence type="ECO:0000313" key="7">
    <source>
        <dbReference type="EMBL" id="AGS33573.1"/>
    </source>
</evidence>
<dbReference type="InterPro" id="IPR038732">
    <property type="entry name" value="HpyO/CreE_NAD-binding"/>
</dbReference>
<dbReference type="eggNOG" id="COG4529">
    <property type="taxonomic scope" value="Bacteria"/>
</dbReference>
<dbReference type="Gene3D" id="2.40.37.10">
    <property type="entry name" value="Lyase, Ornithine Decarboxylase, Chain A, domain 1"/>
    <property type="match status" value="1"/>
</dbReference>
<dbReference type="STRING" id="1224163.B841_00450"/>
<dbReference type="InterPro" id="IPR022644">
    <property type="entry name" value="De-COase2_N"/>
</dbReference>
<evidence type="ECO:0000256" key="2">
    <source>
        <dbReference type="ARBA" id="ARBA00022793"/>
    </source>
</evidence>
<dbReference type="RefSeq" id="WP_020933508.1">
    <property type="nucleotide sequence ID" value="NC_021915.1"/>
</dbReference>
<dbReference type="InterPro" id="IPR022653">
    <property type="entry name" value="De-COase2_pyr-phos_BS"/>
</dbReference>
<evidence type="ECO:0000259" key="5">
    <source>
        <dbReference type="Pfam" id="PF02784"/>
    </source>
</evidence>
<keyword evidence="3 4" id="KW-0663">Pyridoxal phosphate</keyword>